<reference evidence="5 6" key="1">
    <citation type="submission" date="2024-05" db="EMBL/GenBank/DDBJ databases">
        <title>Roseateles sp. 2.12 16S ribosomal RNA gene Genome sequencing and assembly.</title>
        <authorList>
            <person name="Woo H."/>
        </authorList>
    </citation>
    <scope>NUCLEOTIDE SEQUENCE [LARGE SCALE GENOMIC DNA]</scope>
    <source>
        <strain evidence="5 6">2.12</strain>
    </source>
</reference>
<keyword evidence="3" id="KW-0175">Coiled coil</keyword>
<dbReference type="SMART" id="SM00448">
    <property type="entry name" value="REC"/>
    <property type="match status" value="1"/>
</dbReference>
<evidence type="ECO:0000259" key="4">
    <source>
        <dbReference type="PROSITE" id="PS50110"/>
    </source>
</evidence>
<feature type="domain" description="Response regulatory" evidence="4">
    <location>
        <begin position="4"/>
        <end position="126"/>
    </location>
</feature>
<proteinExistence type="predicted"/>
<dbReference type="EMBL" id="JBDPZC010000017">
    <property type="protein sequence ID" value="MEO3715684.1"/>
    <property type="molecule type" value="Genomic_DNA"/>
</dbReference>
<dbReference type="InterPro" id="IPR001789">
    <property type="entry name" value="Sig_transdc_resp-reg_receiver"/>
</dbReference>
<evidence type="ECO:0000256" key="2">
    <source>
        <dbReference type="PROSITE-ProRule" id="PRU00169"/>
    </source>
</evidence>
<gene>
    <name evidence="5" type="ORF">ABDJ40_23160</name>
</gene>
<protein>
    <submittedName>
        <fullName evidence="5">Response regulator</fullName>
    </submittedName>
</protein>
<dbReference type="RefSeq" id="WP_269630475.1">
    <property type="nucleotide sequence ID" value="NZ_JBDPZC010000017.1"/>
</dbReference>
<dbReference type="SUPFAM" id="SSF52172">
    <property type="entry name" value="CheY-like"/>
    <property type="match status" value="1"/>
</dbReference>
<comment type="caution">
    <text evidence="5">The sequence shown here is derived from an EMBL/GenBank/DDBJ whole genome shotgun (WGS) entry which is preliminary data.</text>
</comment>
<sequence>MAEKILLVDDEPHILRALQRLLRLGLQDAQLQPYALEAFTDPAEALRRARSVPYALVVSDYRMPQMTGVDFLKSLRELQPDCARVILSGYADLNGLMAAINDVGIMRFIAKPWNDHELLCGLSQILRLRELALENQRLADLVREQQGKLSAQEVELRRLERLEPGLTKVNWGPDGSFLLEDPGEVQL</sequence>
<organism evidence="5 6">
    <name type="scientific">Roseateles flavus</name>
    <dbReference type="NCBI Taxonomy" id="3149041"/>
    <lineage>
        <taxon>Bacteria</taxon>
        <taxon>Pseudomonadati</taxon>
        <taxon>Pseudomonadota</taxon>
        <taxon>Betaproteobacteria</taxon>
        <taxon>Burkholderiales</taxon>
        <taxon>Sphaerotilaceae</taxon>
        <taxon>Roseateles</taxon>
    </lineage>
</organism>
<evidence type="ECO:0000256" key="1">
    <source>
        <dbReference type="ARBA" id="ARBA00022553"/>
    </source>
</evidence>
<evidence type="ECO:0000313" key="6">
    <source>
        <dbReference type="Proteomes" id="UP001462640"/>
    </source>
</evidence>
<evidence type="ECO:0000256" key="3">
    <source>
        <dbReference type="SAM" id="Coils"/>
    </source>
</evidence>
<dbReference type="Gene3D" id="3.40.50.2300">
    <property type="match status" value="1"/>
</dbReference>
<dbReference type="InterPro" id="IPR011006">
    <property type="entry name" value="CheY-like_superfamily"/>
</dbReference>
<name>A0ABV0GKU8_9BURK</name>
<evidence type="ECO:0000313" key="5">
    <source>
        <dbReference type="EMBL" id="MEO3715684.1"/>
    </source>
</evidence>
<feature type="modified residue" description="4-aspartylphosphate" evidence="2">
    <location>
        <position position="60"/>
    </location>
</feature>
<accession>A0ABV0GKU8</accession>
<keyword evidence="6" id="KW-1185">Reference proteome</keyword>
<dbReference type="PROSITE" id="PS50110">
    <property type="entry name" value="RESPONSE_REGULATORY"/>
    <property type="match status" value="1"/>
</dbReference>
<keyword evidence="1 2" id="KW-0597">Phosphoprotein</keyword>
<dbReference type="PANTHER" id="PTHR44591">
    <property type="entry name" value="STRESS RESPONSE REGULATOR PROTEIN 1"/>
    <property type="match status" value="1"/>
</dbReference>
<dbReference type="Pfam" id="PF00072">
    <property type="entry name" value="Response_reg"/>
    <property type="match status" value="1"/>
</dbReference>
<feature type="coiled-coil region" evidence="3">
    <location>
        <begin position="128"/>
        <end position="162"/>
    </location>
</feature>
<dbReference type="PANTHER" id="PTHR44591:SF19">
    <property type="entry name" value="TWO-COMPONENT RESPONSE REGULATOR-RELATED"/>
    <property type="match status" value="1"/>
</dbReference>
<dbReference type="InterPro" id="IPR050595">
    <property type="entry name" value="Bact_response_regulator"/>
</dbReference>
<dbReference type="Proteomes" id="UP001462640">
    <property type="component" value="Unassembled WGS sequence"/>
</dbReference>